<feature type="chain" id="PRO_5002481872" evidence="2">
    <location>
        <begin position="23"/>
        <end position="241"/>
    </location>
</feature>
<keyword evidence="4" id="KW-1185">Reference proteome</keyword>
<name>A0A0F4YTP0_RASE3</name>
<dbReference type="GeneID" id="25317121"/>
<evidence type="ECO:0000256" key="1">
    <source>
        <dbReference type="SAM" id="MobiDB-lite"/>
    </source>
</evidence>
<reference evidence="3 4" key="1">
    <citation type="submission" date="2015-04" db="EMBL/GenBank/DDBJ databases">
        <authorList>
            <person name="Heijne W.H."/>
            <person name="Fedorova N.D."/>
            <person name="Nierman W.C."/>
            <person name="Vollebregt A.W."/>
            <person name="Zhao Z."/>
            <person name="Wu L."/>
            <person name="Kumar M."/>
            <person name="Stam H."/>
            <person name="van den Berg M.A."/>
            <person name="Pel H.J."/>
        </authorList>
    </citation>
    <scope>NUCLEOTIDE SEQUENCE [LARGE SCALE GENOMIC DNA]</scope>
    <source>
        <strain evidence="3 4">CBS 393.64</strain>
    </source>
</reference>
<evidence type="ECO:0000256" key="2">
    <source>
        <dbReference type="SAM" id="SignalP"/>
    </source>
</evidence>
<sequence length="241" mass="24505">MPIRKSTFFLLSLLSLSPTIHAQYGYGDSGSSSTTTTTTTSTTSSPASSPNTKANTTVHDVAVGQNGLTFTPDTLTAAVGDKVNFHFYPLNHSVVQSSFDKPCTPINGGEGGIFSGFVPSRDGVASTMFTITINDTTPIWLYCSQTELSHCQAGMAMVINPPSSGNTLSAYKAAATNTGTSVSPPTVQGGVLSQSANPGSSSSSSSAAPAASPSVNAASDGLNGDRNWLAVIVSVLAAVTV</sequence>
<dbReference type="Gene3D" id="2.60.40.420">
    <property type="entry name" value="Cupredoxins - blue copper proteins"/>
    <property type="match status" value="1"/>
</dbReference>
<evidence type="ECO:0000313" key="4">
    <source>
        <dbReference type="Proteomes" id="UP000053958"/>
    </source>
</evidence>
<evidence type="ECO:0000313" key="3">
    <source>
        <dbReference type="EMBL" id="KKA21196.1"/>
    </source>
</evidence>
<dbReference type="Proteomes" id="UP000053958">
    <property type="component" value="Unassembled WGS sequence"/>
</dbReference>
<comment type="caution">
    <text evidence="3">The sequence shown here is derived from an EMBL/GenBank/DDBJ whole genome shotgun (WGS) entry which is preliminary data.</text>
</comment>
<organism evidence="3 4">
    <name type="scientific">Rasamsonia emersonii (strain ATCC 16479 / CBS 393.64 / IMI 116815)</name>
    <dbReference type="NCBI Taxonomy" id="1408163"/>
    <lineage>
        <taxon>Eukaryota</taxon>
        <taxon>Fungi</taxon>
        <taxon>Dikarya</taxon>
        <taxon>Ascomycota</taxon>
        <taxon>Pezizomycotina</taxon>
        <taxon>Eurotiomycetes</taxon>
        <taxon>Eurotiomycetidae</taxon>
        <taxon>Eurotiales</taxon>
        <taxon>Trichocomaceae</taxon>
        <taxon>Rasamsonia</taxon>
    </lineage>
</organism>
<feature type="region of interest" description="Disordered" evidence="1">
    <location>
        <begin position="179"/>
        <end position="216"/>
    </location>
</feature>
<feature type="compositionally biased region" description="Low complexity" evidence="1">
    <location>
        <begin position="29"/>
        <end position="49"/>
    </location>
</feature>
<dbReference type="InterPro" id="IPR008972">
    <property type="entry name" value="Cupredoxin"/>
</dbReference>
<proteinExistence type="predicted"/>
<dbReference type="PANTHER" id="PTHR34883:SF15">
    <property type="entry name" value="EXTRACELLULAR SERINE-RICH PROTEIN"/>
    <property type="match status" value="1"/>
</dbReference>
<protein>
    <submittedName>
        <fullName evidence="3">Extracellular serine-rich protein</fullName>
    </submittedName>
</protein>
<accession>A0A0F4YTP0</accession>
<feature type="compositionally biased region" description="Low complexity" evidence="1">
    <location>
        <begin position="193"/>
        <end position="216"/>
    </location>
</feature>
<keyword evidence="2" id="KW-0732">Signal</keyword>
<feature type="signal peptide" evidence="2">
    <location>
        <begin position="1"/>
        <end position="22"/>
    </location>
</feature>
<feature type="region of interest" description="Disordered" evidence="1">
    <location>
        <begin position="27"/>
        <end position="54"/>
    </location>
</feature>
<dbReference type="RefSeq" id="XP_013327808.1">
    <property type="nucleotide sequence ID" value="XM_013472354.1"/>
</dbReference>
<dbReference type="CDD" id="cd00920">
    <property type="entry name" value="Cupredoxin"/>
    <property type="match status" value="1"/>
</dbReference>
<dbReference type="SUPFAM" id="SSF49503">
    <property type="entry name" value="Cupredoxins"/>
    <property type="match status" value="1"/>
</dbReference>
<gene>
    <name evidence="3" type="ORF">T310_4774</name>
</gene>
<dbReference type="PANTHER" id="PTHR34883">
    <property type="entry name" value="SERINE-RICH PROTEIN, PUTATIVE-RELATED-RELATED"/>
    <property type="match status" value="1"/>
</dbReference>
<dbReference type="AlphaFoldDB" id="A0A0F4YTP0"/>
<dbReference type="EMBL" id="LASV01000195">
    <property type="protein sequence ID" value="KKA21196.1"/>
    <property type="molecule type" value="Genomic_DNA"/>
</dbReference>
<dbReference type="OrthoDB" id="2331100at2759"/>
<dbReference type="InterPro" id="IPR052953">
    <property type="entry name" value="Ser-rich/MCO-related"/>
</dbReference>